<dbReference type="AlphaFoldDB" id="X6P6Z7"/>
<dbReference type="EMBL" id="ASPP01002996">
    <property type="protein sequence ID" value="ETO33966.1"/>
    <property type="molecule type" value="Genomic_DNA"/>
</dbReference>
<comment type="caution">
    <text evidence="1">The sequence shown here is derived from an EMBL/GenBank/DDBJ whole genome shotgun (WGS) entry which is preliminary data.</text>
</comment>
<gene>
    <name evidence="1" type="ORF">RFI_03129</name>
</gene>
<reference evidence="1 2" key="1">
    <citation type="journal article" date="2013" name="Curr. Biol.">
        <title>The Genome of the Foraminiferan Reticulomyxa filosa.</title>
        <authorList>
            <person name="Glockner G."/>
            <person name="Hulsmann N."/>
            <person name="Schleicher M."/>
            <person name="Noegel A.A."/>
            <person name="Eichinger L."/>
            <person name="Gallinger C."/>
            <person name="Pawlowski J."/>
            <person name="Sierra R."/>
            <person name="Euteneuer U."/>
            <person name="Pillet L."/>
            <person name="Moustafa A."/>
            <person name="Platzer M."/>
            <person name="Groth M."/>
            <person name="Szafranski K."/>
            <person name="Schliwa M."/>
        </authorList>
    </citation>
    <scope>NUCLEOTIDE SEQUENCE [LARGE SCALE GENOMIC DNA]</scope>
</reference>
<organism evidence="1 2">
    <name type="scientific">Reticulomyxa filosa</name>
    <dbReference type="NCBI Taxonomy" id="46433"/>
    <lineage>
        <taxon>Eukaryota</taxon>
        <taxon>Sar</taxon>
        <taxon>Rhizaria</taxon>
        <taxon>Retaria</taxon>
        <taxon>Foraminifera</taxon>
        <taxon>Monothalamids</taxon>
        <taxon>Reticulomyxidae</taxon>
        <taxon>Reticulomyxa</taxon>
    </lineage>
</organism>
<accession>X6P6Z7</accession>
<proteinExistence type="predicted"/>
<keyword evidence="2" id="KW-1185">Reference proteome</keyword>
<evidence type="ECO:0000313" key="1">
    <source>
        <dbReference type="EMBL" id="ETO33966.1"/>
    </source>
</evidence>
<sequence>MYFSVTFRSFDFTEKFDAFFFFFFEVEKKKNFNAIFTRGQTEDLHMMELSFFLKVLMCQNVNLKKNANAEKKRIFFEREIKKHNFPFFTDKYMSLEFFFPFIAYTTKRCHSNRLFDQKWLAKLKWIGSISSGMHKT</sequence>
<evidence type="ECO:0000313" key="2">
    <source>
        <dbReference type="Proteomes" id="UP000023152"/>
    </source>
</evidence>
<protein>
    <submittedName>
        <fullName evidence="1">Uncharacterized protein</fullName>
    </submittedName>
</protein>
<name>X6P6Z7_RETFI</name>
<dbReference type="Proteomes" id="UP000023152">
    <property type="component" value="Unassembled WGS sequence"/>
</dbReference>